<dbReference type="Proteomes" id="UP000016617">
    <property type="component" value="Unassembled WGS sequence"/>
</dbReference>
<accession>U2KMM4</accession>
<sequence>MRVFFGNSSSSLVHLLDASTSKNLAFHFQIKKGEKFSAL</sequence>
<comment type="caution">
    <text evidence="1">The sequence shown here is derived from an EMBL/GenBank/DDBJ whole genome shotgun (WGS) entry which is preliminary data.</text>
</comment>
<proteinExistence type="predicted"/>
<reference evidence="1 2" key="1">
    <citation type="submission" date="2013-06" db="EMBL/GenBank/DDBJ databases">
        <authorList>
            <person name="Weinstock G."/>
            <person name="Sodergren E."/>
            <person name="Lobos E.A."/>
            <person name="Fulton L."/>
            <person name="Fulton R."/>
            <person name="Courtney L."/>
            <person name="Fronick C."/>
            <person name="O'Laughlin M."/>
            <person name="Godfrey J."/>
            <person name="Wilson R.M."/>
            <person name="Miner T."/>
            <person name="Farmer C."/>
            <person name="Delehaunty K."/>
            <person name="Cordes M."/>
            <person name="Minx P."/>
            <person name="Tomlinson C."/>
            <person name="Chen J."/>
            <person name="Wollam A."/>
            <person name="Pepin K.H."/>
            <person name="Bhonagiri V."/>
            <person name="Zhang X."/>
            <person name="Warren W."/>
            <person name="Mitreva M."/>
            <person name="Mardis E.R."/>
            <person name="Wilson R.K."/>
        </authorList>
    </citation>
    <scope>NUCLEOTIDE SEQUENCE [LARGE SCALE GENOMIC DNA]</scope>
    <source>
        <strain evidence="1 2">W1703</strain>
    </source>
</reference>
<name>U2KMM4_9STRE</name>
<evidence type="ECO:0000313" key="2">
    <source>
        <dbReference type="Proteomes" id="UP000016617"/>
    </source>
</evidence>
<organism evidence="1 2">
    <name type="scientific">Streptococcus sobrinus W1703</name>
    <dbReference type="NCBI Taxonomy" id="1227275"/>
    <lineage>
        <taxon>Bacteria</taxon>
        <taxon>Bacillati</taxon>
        <taxon>Bacillota</taxon>
        <taxon>Bacilli</taxon>
        <taxon>Lactobacillales</taxon>
        <taxon>Streptococcaceae</taxon>
        <taxon>Streptococcus</taxon>
    </lineage>
</organism>
<dbReference type="EMBL" id="AWVA01000014">
    <property type="protein sequence ID" value="ERJ78454.1"/>
    <property type="molecule type" value="Genomic_DNA"/>
</dbReference>
<dbReference type="AlphaFoldDB" id="U2KMM4"/>
<dbReference type="HOGENOM" id="CLU_3317958_0_0_9"/>
<evidence type="ECO:0000313" key="1">
    <source>
        <dbReference type="EMBL" id="ERJ78454.1"/>
    </source>
</evidence>
<dbReference type="PATRIC" id="fig|1227275.3.peg.227"/>
<gene>
    <name evidence="1" type="ORF">HMPREF1557_00257</name>
</gene>
<protein>
    <submittedName>
        <fullName evidence="1">Uncharacterized protein</fullName>
    </submittedName>
</protein>